<evidence type="ECO:0000313" key="4">
    <source>
        <dbReference type="Proteomes" id="UP000663801"/>
    </source>
</evidence>
<proteinExistence type="predicted"/>
<protein>
    <submittedName>
        <fullName evidence="3">Uncharacterized protein</fullName>
    </submittedName>
</protein>
<keyword evidence="2" id="KW-0812">Transmembrane</keyword>
<organism evidence="3 4">
    <name type="scientific">Nakamurella flavida</name>
    <dbReference type="NCBI Taxonomy" id="363630"/>
    <lineage>
        <taxon>Bacteria</taxon>
        <taxon>Bacillati</taxon>
        <taxon>Actinomycetota</taxon>
        <taxon>Actinomycetes</taxon>
        <taxon>Nakamurellales</taxon>
        <taxon>Nakamurellaceae</taxon>
        <taxon>Nakamurella</taxon>
    </lineage>
</organism>
<accession>A0A938YQU1</accession>
<name>A0A938YQU1_9ACTN</name>
<sequence length="224" mass="23074">MPRPTLDPRPHRTSARTPRSVASTAVPASRGWRIVRTGIFAVTAAQLAALGHLAGGGPAPDRALLLLAVAAAAIGLHPLTRRRLGLPVLLAATTVAQLLFHVLFMLGAHPAGTSRMAGAMSAESMSADSMTAGTMSGAASSAPMVAFHVLAAAATALLLARGETALFRLFAAWRRTVLRAVGRPAVRVPLRWSPAPARDVAVLIGARLAAVRVVRGPPGVVPAR</sequence>
<feature type="compositionally biased region" description="Basic and acidic residues" evidence="1">
    <location>
        <begin position="1"/>
        <end position="10"/>
    </location>
</feature>
<feature type="transmembrane region" description="Helical" evidence="2">
    <location>
        <begin position="138"/>
        <end position="160"/>
    </location>
</feature>
<evidence type="ECO:0000313" key="3">
    <source>
        <dbReference type="EMBL" id="MBM9477762.1"/>
    </source>
</evidence>
<gene>
    <name evidence="3" type="ORF">JL107_15020</name>
</gene>
<keyword evidence="2" id="KW-0472">Membrane</keyword>
<evidence type="ECO:0000256" key="2">
    <source>
        <dbReference type="SAM" id="Phobius"/>
    </source>
</evidence>
<feature type="region of interest" description="Disordered" evidence="1">
    <location>
        <begin position="1"/>
        <end position="22"/>
    </location>
</feature>
<comment type="caution">
    <text evidence="3">The sequence shown here is derived from an EMBL/GenBank/DDBJ whole genome shotgun (WGS) entry which is preliminary data.</text>
</comment>
<feature type="transmembrane region" description="Helical" evidence="2">
    <location>
        <begin position="86"/>
        <end position="106"/>
    </location>
</feature>
<reference evidence="3" key="1">
    <citation type="submission" date="2021-01" db="EMBL/GenBank/DDBJ databases">
        <title>KCTC 19127 draft genome.</title>
        <authorList>
            <person name="An D."/>
        </authorList>
    </citation>
    <scope>NUCLEOTIDE SEQUENCE</scope>
    <source>
        <strain evidence="3">KCTC 19127</strain>
    </source>
</reference>
<dbReference type="EMBL" id="JAERWL010000012">
    <property type="protein sequence ID" value="MBM9477762.1"/>
    <property type="molecule type" value="Genomic_DNA"/>
</dbReference>
<dbReference type="Proteomes" id="UP000663801">
    <property type="component" value="Unassembled WGS sequence"/>
</dbReference>
<evidence type="ECO:0000256" key="1">
    <source>
        <dbReference type="SAM" id="MobiDB-lite"/>
    </source>
</evidence>
<keyword evidence="4" id="KW-1185">Reference proteome</keyword>
<dbReference type="RefSeq" id="WP_205257873.1">
    <property type="nucleotide sequence ID" value="NZ_BAAAPV010000005.1"/>
</dbReference>
<dbReference type="AlphaFoldDB" id="A0A938YQU1"/>
<keyword evidence="2" id="KW-1133">Transmembrane helix</keyword>
<feature type="transmembrane region" description="Helical" evidence="2">
    <location>
        <begin position="63"/>
        <end position="79"/>
    </location>
</feature>